<evidence type="ECO:0000313" key="2">
    <source>
        <dbReference type="Proteomes" id="UP000269221"/>
    </source>
</evidence>
<gene>
    <name evidence="1" type="ORF">DUI87_04673</name>
</gene>
<accession>A0A3M0LI99</accession>
<protein>
    <submittedName>
        <fullName evidence="1">Uncharacterized protein</fullName>
    </submittedName>
</protein>
<reference evidence="1 2" key="1">
    <citation type="submission" date="2018-07" db="EMBL/GenBank/DDBJ databases">
        <title>A high quality draft genome assembly of the barn swallow (H. rustica rustica).</title>
        <authorList>
            <person name="Formenti G."/>
            <person name="Chiara M."/>
            <person name="Poveda L."/>
            <person name="Francoijs K.-J."/>
            <person name="Bonisoli-Alquati A."/>
            <person name="Canova L."/>
            <person name="Gianfranceschi L."/>
            <person name="Horner D.S."/>
            <person name="Saino N."/>
        </authorList>
    </citation>
    <scope>NUCLEOTIDE SEQUENCE [LARGE SCALE GENOMIC DNA]</scope>
    <source>
        <strain evidence="1">Chelidonia</strain>
        <tissue evidence="1">Blood</tissue>
    </source>
</reference>
<proteinExistence type="predicted"/>
<sequence>MFVLRERVWTALHAWPHKTSVQEELIAVDELANSSENRLSLEDLFRKEFIVHNPEAKWINGNVHIMQWGLFGLCHRDDLGVTAGDRIEGMTTGFVQNWARQS</sequence>
<dbReference type="Proteomes" id="UP000269221">
    <property type="component" value="Unassembled WGS sequence"/>
</dbReference>
<dbReference type="OrthoDB" id="16520at2759"/>
<comment type="caution">
    <text evidence="1">The sequence shown here is derived from an EMBL/GenBank/DDBJ whole genome shotgun (WGS) entry which is preliminary data.</text>
</comment>
<dbReference type="AlphaFoldDB" id="A0A3M0LI99"/>
<organism evidence="1 2">
    <name type="scientific">Hirundo rustica rustica</name>
    <dbReference type="NCBI Taxonomy" id="333673"/>
    <lineage>
        <taxon>Eukaryota</taxon>
        <taxon>Metazoa</taxon>
        <taxon>Chordata</taxon>
        <taxon>Craniata</taxon>
        <taxon>Vertebrata</taxon>
        <taxon>Euteleostomi</taxon>
        <taxon>Archelosauria</taxon>
        <taxon>Archosauria</taxon>
        <taxon>Dinosauria</taxon>
        <taxon>Saurischia</taxon>
        <taxon>Theropoda</taxon>
        <taxon>Coelurosauria</taxon>
        <taxon>Aves</taxon>
        <taxon>Neognathae</taxon>
        <taxon>Neoaves</taxon>
        <taxon>Telluraves</taxon>
        <taxon>Australaves</taxon>
        <taxon>Passeriformes</taxon>
        <taxon>Sylvioidea</taxon>
        <taxon>Hirundinidae</taxon>
        <taxon>Hirundo</taxon>
    </lineage>
</organism>
<dbReference type="EMBL" id="QRBI01000096">
    <property type="protein sequence ID" value="RMC18777.1"/>
    <property type="molecule type" value="Genomic_DNA"/>
</dbReference>
<keyword evidence="2" id="KW-1185">Reference proteome</keyword>
<evidence type="ECO:0000313" key="1">
    <source>
        <dbReference type="EMBL" id="RMC18777.1"/>
    </source>
</evidence>
<name>A0A3M0LI99_HIRRU</name>
<dbReference type="STRING" id="333673.A0A3M0LI99"/>